<name>A0A645ALY9_9ZZZZ</name>
<dbReference type="AlphaFoldDB" id="A0A645ALY9"/>
<feature type="transmembrane region" description="Helical" evidence="1">
    <location>
        <begin position="18"/>
        <end position="38"/>
    </location>
</feature>
<accession>A0A645ALY9</accession>
<evidence type="ECO:0000256" key="1">
    <source>
        <dbReference type="SAM" id="Phobius"/>
    </source>
</evidence>
<keyword evidence="1" id="KW-0472">Membrane</keyword>
<gene>
    <name evidence="2" type="ORF">SDC9_101038</name>
</gene>
<feature type="transmembrane region" description="Helical" evidence="1">
    <location>
        <begin position="50"/>
        <end position="69"/>
    </location>
</feature>
<organism evidence="2">
    <name type="scientific">bioreactor metagenome</name>
    <dbReference type="NCBI Taxonomy" id="1076179"/>
    <lineage>
        <taxon>unclassified sequences</taxon>
        <taxon>metagenomes</taxon>
        <taxon>ecological metagenomes</taxon>
    </lineage>
</organism>
<dbReference type="EMBL" id="VSSQ01014723">
    <property type="protein sequence ID" value="MPM54262.1"/>
    <property type="molecule type" value="Genomic_DNA"/>
</dbReference>
<keyword evidence="1" id="KW-1133">Transmembrane helix</keyword>
<reference evidence="2" key="1">
    <citation type="submission" date="2019-08" db="EMBL/GenBank/DDBJ databases">
        <authorList>
            <person name="Kucharzyk K."/>
            <person name="Murdoch R.W."/>
            <person name="Higgins S."/>
            <person name="Loffler F."/>
        </authorList>
    </citation>
    <scope>NUCLEOTIDE SEQUENCE</scope>
</reference>
<protein>
    <submittedName>
        <fullName evidence="2">Uncharacterized protein</fullName>
    </submittedName>
</protein>
<keyword evidence="1" id="KW-0812">Transmembrane</keyword>
<evidence type="ECO:0000313" key="2">
    <source>
        <dbReference type="EMBL" id="MPM54262.1"/>
    </source>
</evidence>
<proteinExistence type="predicted"/>
<comment type="caution">
    <text evidence="2">The sequence shown here is derived from an EMBL/GenBank/DDBJ whole genome shotgun (WGS) entry which is preliminary data.</text>
</comment>
<sequence>MNHSIFTYGSFSKPLNPYLFEFMVIIMSIKLNEIWFYDKITKINRFEMKILMLFNTIGFISDLFNYLSFNIAM</sequence>